<dbReference type="Gene3D" id="3.20.20.140">
    <property type="entry name" value="Metal-dependent hydrolases"/>
    <property type="match status" value="1"/>
</dbReference>
<evidence type="ECO:0000256" key="5">
    <source>
        <dbReference type="SAM" id="Phobius"/>
    </source>
</evidence>
<gene>
    <name evidence="6" type="ORF">TAT_000147900</name>
    <name evidence="7" type="ORF">TAV_000148000</name>
</gene>
<dbReference type="AlphaFoldDB" id="A0A3B0MNC7"/>
<keyword evidence="2" id="KW-0540">Nuclease</keyword>
<dbReference type="GO" id="GO:0005829">
    <property type="term" value="C:cytosol"/>
    <property type="evidence" value="ECO:0007669"/>
    <property type="project" value="TreeGrafter"/>
</dbReference>
<evidence type="ECO:0000313" key="7">
    <source>
        <dbReference type="EMBL" id="SVP91295.1"/>
    </source>
</evidence>
<evidence type="ECO:0000256" key="1">
    <source>
        <dbReference type="ARBA" id="ARBA00009275"/>
    </source>
</evidence>
<dbReference type="EMBL" id="UIVS01000002">
    <property type="protein sequence ID" value="SVP91295.1"/>
    <property type="molecule type" value="Genomic_DNA"/>
</dbReference>
<dbReference type="CDD" id="cd01310">
    <property type="entry name" value="TatD_DNAse"/>
    <property type="match status" value="1"/>
</dbReference>
<accession>A0A3B0MNC7</accession>
<evidence type="ECO:0000256" key="4">
    <source>
        <dbReference type="ARBA" id="ARBA00022801"/>
    </source>
</evidence>
<dbReference type="InterPro" id="IPR032466">
    <property type="entry name" value="Metal_Hydrolase"/>
</dbReference>
<feature type="transmembrane region" description="Helical" evidence="5">
    <location>
        <begin position="208"/>
        <end position="229"/>
    </location>
</feature>
<reference evidence="7" key="1">
    <citation type="submission" date="2018-07" db="EMBL/GenBank/DDBJ databases">
        <authorList>
            <person name="Quirk P.G."/>
            <person name="Krulwich T.A."/>
        </authorList>
    </citation>
    <scope>NUCLEOTIDE SEQUENCE</scope>
    <source>
        <strain evidence="7">Anand</strain>
    </source>
</reference>
<keyword evidence="3" id="KW-0479">Metal-binding</keyword>
<keyword evidence="5" id="KW-0472">Membrane</keyword>
<dbReference type="GO" id="GO:0046872">
    <property type="term" value="F:metal ion binding"/>
    <property type="evidence" value="ECO:0007669"/>
    <property type="project" value="UniProtKB-KW"/>
</dbReference>
<evidence type="ECO:0000313" key="6">
    <source>
        <dbReference type="EMBL" id="SVP90768.1"/>
    </source>
</evidence>
<dbReference type="PANTHER" id="PTHR10060">
    <property type="entry name" value="TATD FAMILY DEOXYRIBONUCLEASE"/>
    <property type="match status" value="1"/>
</dbReference>
<keyword evidence="4" id="KW-0378">Hydrolase</keyword>
<dbReference type="PANTHER" id="PTHR10060:SF15">
    <property type="entry name" value="DEOXYRIBONUCLEASE TATDN1"/>
    <property type="match status" value="1"/>
</dbReference>
<dbReference type="GO" id="GO:0008296">
    <property type="term" value="F:3'-5'-DNA exonuclease activity"/>
    <property type="evidence" value="ECO:0007669"/>
    <property type="project" value="TreeGrafter"/>
</dbReference>
<evidence type="ECO:0000256" key="2">
    <source>
        <dbReference type="ARBA" id="ARBA00022722"/>
    </source>
</evidence>
<proteinExistence type="inferred from homology"/>
<sequence>MRIGPILCWLIRTPIVYTYKPYPSSIKLRANIKMERETDNLDEVKPKFIDIGANLTDSRYQGYYNGSLKHNPDLISVLERSKSVGMEKIIITAGCLEEVHEALVLCNTYDKECKYLFTTVGVHPTRCNEFIKNKYNKSETEYLEALDNLITQNRNRVVAIGELGLDYDRLNFCNKQTQNKYFEYQLELSRRHKLPLFLHMRQATTDTMGISFLSILVLNILDIKVLYILRRNRDKWESGVVHSFTSDLNSLETVLKEDLYIGINGCSLKTESNLQTVKHIPLDKLLLETDSPWCGIKNTHSSSQYVKTRFNTVKRPEQMTTETVFTMRTEPCHILNVAEVVHQLIDPNMDFIKFTNEYVPAWVYSLGNIRDYINCCLLA</sequence>
<dbReference type="InterPro" id="IPR018228">
    <property type="entry name" value="DNase_TatD-rel_CS"/>
</dbReference>
<dbReference type="InterPro" id="IPR001130">
    <property type="entry name" value="TatD-like"/>
</dbReference>
<keyword evidence="5" id="KW-1133">Transmembrane helix</keyword>
<dbReference type="Pfam" id="PF01026">
    <property type="entry name" value="TatD_DNase"/>
    <property type="match status" value="1"/>
</dbReference>
<dbReference type="SUPFAM" id="SSF51556">
    <property type="entry name" value="Metallo-dependent hydrolases"/>
    <property type="match status" value="1"/>
</dbReference>
<dbReference type="InterPro" id="IPR050891">
    <property type="entry name" value="TatD-type_Hydrolase"/>
</dbReference>
<dbReference type="PROSITE" id="PS01091">
    <property type="entry name" value="TATD_3"/>
    <property type="match status" value="1"/>
</dbReference>
<name>A0A3B0MNC7_THEAN</name>
<dbReference type="EMBL" id="UIVT01000002">
    <property type="protein sequence ID" value="SVP90768.1"/>
    <property type="molecule type" value="Genomic_DNA"/>
</dbReference>
<dbReference type="VEuPathDB" id="PiroplasmaDB:TA14575"/>
<organism evidence="7">
    <name type="scientific">Theileria annulata</name>
    <dbReference type="NCBI Taxonomy" id="5874"/>
    <lineage>
        <taxon>Eukaryota</taxon>
        <taxon>Sar</taxon>
        <taxon>Alveolata</taxon>
        <taxon>Apicomplexa</taxon>
        <taxon>Aconoidasida</taxon>
        <taxon>Piroplasmida</taxon>
        <taxon>Theileriidae</taxon>
        <taxon>Theileria</taxon>
    </lineage>
</organism>
<comment type="similarity">
    <text evidence="1">Belongs to the metallo-dependent hydrolases superfamily. TatD-type hydrolase family.</text>
</comment>
<evidence type="ECO:0000256" key="3">
    <source>
        <dbReference type="ARBA" id="ARBA00022723"/>
    </source>
</evidence>
<protein>
    <submittedName>
        <fullName evidence="7">TatD-like deoxyribonuclease, putative</fullName>
    </submittedName>
</protein>
<keyword evidence="5" id="KW-0812">Transmembrane</keyword>